<dbReference type="InterPro" id="IPR013320">
    <property type="entry name" value="ConA-like_dom_sf"/>
</dbReference>
<dbReference type="Proteomes" id="UP000598971">
    <property type="component" value="Unassembled WGS sequence"/>
</dbReference>
<comment type="similarity">
    <text evidence="1">Belongs to the glycosyl hydrolase 16 family.</text>
</comment>
<feature type="signal peptide" evidence="2">
    <location>
        <begin position="1"/>
        <end position="21"/>
    </location>
</feature>
<dbReference type="Gene3D" id="2.60.120.200">
    <property type="match status" value="1"/>
</dbReference>
<dbReference type="PANTHER" id="PTHR10963:SF55">
    <property type="entry name" value="GLYCOSIDE HYDROLASE FAMILY 16 PROTEIN"/>
    <property type="match status" value="1"/>
</dbReference>
<evidence type="ECO:0000256" key="1">
    <source>
        <dbReference type="ARBA" id="ARBA00006865"/>
    </source>
</evidence>
<dbReference type="PANTHER" id="PTHR10963">
    <property type="entry name" value="GLYCOSYL HYDROLASE-RELATED"/>
    <property type="match status" value="1"/>
</dbReference>
<accession>A0A8J8FKL7</accession>
<dbReference type="RefSeq" id="WP_171608693.1">
    <property type="nucleotide sequence ID" value="NZ_WHPF01000010.1"/>
</dbReference>
<reference evidence="4" key="1">
    <citation type="submission" date="2019-10" db="EMBL/GenBank/DDBJ databases">
        <title>Draft genome sequence of Panacibacter sp. KCS-6.</title>
        <authorList>
            <person name="Yim K.J."/>
        </authorList>
    </citation>
    <scope>NUCLEOTIDE SEQUENCE</scope>
    <source>
        <strain evidence="4">KCS-6</strain>
    </source>
</reference>
<dbReference type="PROSITE" id="PS51762">
    <property type="entry name" value="GH16_2"/>
    <property type="match status" value="1"/>
</dbReference>
<evidence type="ECO:0000259" key="3">
    <source>
        <dbReference type="PROSITE" id="PS51762"/>
    </source>
</evidence>
<keyword evidence="2" id="KW-0732">Signal</keyword>
<dbReference type="EMBL" id="WHPF01000010">
    <property type="protein sequence ID" value="NNV56754.1"/>
    <property type="molecule type" value="Genomic_DNA"/>
</dbReference>
<sequence length="294" mass="33701">MFLKIALLNVIVLSMAITVVGQKPNPYQPDFSSPPKKAGYNLIWHDEFNINGKPDSTNWVYETGFVRNEELQWYQPQNANCVNGVLLIQGKKEKVKNPAYQPGNADWKLNREYANYTSASIQTRTMHQWQFGSIEVRAKIDTALGAWPAIWTLGTKGEWPNNGEVDIMEFYRVQQQPAILANVAWGTATRFKAKWHTEIHPLSRFLANDADWPNKFHVWRMDWSKEAINLYIDDVLLNTTMLSETLNDNGTNPFLQPHYLLLNLAMGGNGGNPSGMQHPITYQVDYVRVYQQEP</sequence>
<dbReference type="InterPro" id="IPR050546">
    <property type="entry name" value="Glycosyl_Hydrlase_16"/>
</dbReference>
<evidence type="ECO:0000256" key="2">
    <source>
        <dbReference type="SAM" id="SignalP"/>
    </source>
</evidence>
<dbReference type="GO" id="GO:0004553">
    <property type="term" value="F:hydrolase activity, hydrolyzing O-glycosyl compounds"/>
    <property type="evidence" value="ECO:0007669"/>
    <property type="project" value="InterPro"/>
</dbReference>
<gene>
    <name evidence="4" type="ORF">GD597_14880</name>
</gene>
<feature type="domain" description="GH16" evidence="3">
    <location>
        <begin position="18"/>
        <end position="294"/>
    </location>
</feature>
<organism evidence="4 5">
    <name type="scientific">Limnovirga soli</name>
    <dbReference type="NCBI Taxonomy" id="2656915"/>
    <lineage>
        <taxon>Bacteria</taxon>
        <taxon>Pseudomonadati</taxon>
        <taxon>Bacteroidota</taxon>
        <taxon>Chitinophagia</taxon>
        <taxon>Chitinophagales</taxon>
        <taxon>Chitinophagaceae</taxon>
        <taxon>Limnovirga</taxon>
    </lineage>
</organism>
<dbReference type="SUPFAM" id="SSF49899">
    <property type="entry name" value="Concanavalin A-like lectins/glucanases"/>
    <property type="match status" value="1"/>
</dbReference>
<proteinExistence type="inferred from homology"/>
<dbReference type="CDD" id="cd08023">
    <property type="entry name" value="GH16_laminarinase_like"/>
    <property type="match status" value="1"/>
</dbReference>
<name>A0A8J8FKL7_9BACT</name>
<dbReference type="InterPro" id="IPR000757">
    <property type="entry name" value="Beta-glucanase-like"/>
</dbReference>
<dbReference type="GO" id="GO:0005975">
    <property type="term" value="P:carbohydrate metabolic process"/>
    <property type="evidence" value="ECO:0007669"/>
    <property type="project" value="InterPro"/>
</dbReference>
<comment type="caution">
    <text evidence="4">The sequence shown here is derived from an EMBL/GenBank/DDBJ whole genome shotgun (WGS) entry which is preliminary data.</text>
</comment>
<protein>
    <submittedName>
        <fullName evidence="4">Family 16 glycosylhydrolase</fullName>
    </submittedName>
</protein>
<dbReference type="Pfam" id="PF00722">
    <property type="entry name" value="Glyco_hydro_16"/>
    <property type="match status" value="1"/>
</dbReference>
<keyword evidence="5" id="KW-1185">Reference proteome</keyword>
<evidence type="ECO:0000313" key="5">
    <source>
        <dbReference type="Proteomes" id="UP000598971"/>
    </source>
</evidence>
<feature type="chain" id="PRO_5035232843" evidence="2">
    <location>
        <begin position="22"/>
        <end position="294"/>
    </location>
</feature>
<dbReference type="AlphaFoldDB" id="A0A8J8FKL7"/>
<evidence type="ECO:0000313" key="4">
    <source>
        <dbReference type="EMBL" id="NNV56754.1"/>
    </source>
</evidence>